<feature type="compositionally biased region" description="Low complexity" evidence="1">
    <location>
        <begin position="76"/>
        <end position="86"/>
    </location>
</feature>
<gene>
    <name evidence="2" type="ORF">HJG59_010259</name>
</gene>
<evidence type="ECO:0000313" key="3">
    <source>
        <dbReference type="Proteomes" id="UP000550707"/>
    </source>
</evidence>
<evidence type="ECO:0000313" key="2">
    <source>
        <dbReference type="EMBL" id="KAF6489857.1"/>
    </source>
</evidence>
<feature type="compositionally biased region" description="Basic and acidic residues" evidence="1">
    <location>
        <begin position="113"/>
        <end position="126"/>
    </location>
</feature>
<sequence length="126" mass="13174">MSPAANKDWKAAARRRWHRGGGPSALPAQGRKAAARAPLLLRSTEAGAPTAGLRNPKPGCQRGAGADPSRRRGARGHSAGAAAGRNGCSVPAAWVFVIRQSTERNGRSGWAETPRKVAKKESDSKT</sequence>
<comment type="caution">
    <text evidence="2">The sequence shown here is derived from an EMBL/GenBank/DDBJ whole genome shotgun (WGS) entry which is preliminary data.</text>
</comment>
<dbReference type="Proteomes" id="UP000550707">
    <property type="component" value="Unassembled WGS sequence"/>
</dbReference>
<name>A0A7J8IZ35_MOLMO</name>
<dbReference type="InParanoid" id="A0A7J8IZ35"/>
<evidence type="ECO:0000256" key="1">
    <source>
        <dbReference type="SAM" id="MobiDB-lite"/>
    </source>
</evidence>
<feature type="compositionally biased region" description="Low complexity" evidence="1">
    <location>
        <begin position="31"/>
        <end position="42"/>
    </location>
</feature>
<protein>
    <submittedName>
        <fullName evidence="2">Uncharacterized protein</fullName>
    </submittedName>
</protein>
<organism evidence="2 3">
    <name type="scientific">Molossus molossus</name>
    <name type="common">Pallas' mastiff bat</name>
    <name type="synonym">Vespertilio molossus</name>
    <dbReference type="NCBI Taxonomy" id="27622"/>
    <lineage>
        <taxon>Eukaryota</taxon>
        <taxon>Metazoa</taxon>
        <taxon>Chordata</taxon>
        <taxon>Craniata</taxon>
        <taxon>Vertebrata</taxon>
        <taxon>Euteleostomi</taxon>
        <taxon>Mammalia</taxon>
        <taxon>Eutheria</taxon>
        <taxon>Laurasiatheria</taxon>
        <taxon>Chiroptera</taxon>
        <taxon>Yangochiroptera</taxon>
        <taxon>Molossidae</taxon>
        <taxon>Molossus</taxon>
    </lineage>
</organism>
<dbReference type="EMBL" id="JACASF010000003">
    <property type="protein sequence ID" value="KAF6489857.1"/>
    <property type="molecule type" value="Genomic_DNA"/>
</dbReference>
<dbReference type="AlphaFoldDB" id="A0A7J8IZ35"/>
<reference evidence="2 3" key="1">
    <citation type="journal article" date="2020" name="Nature">
        <title>Six reference-quality genomes reveal evolution of bat adaptations.</title>
        <authorList>
            <person name="Jebb D."/>
            <person name="Huang Z."/>
            <person name="Pippel M."/>
            <person name="Hughes G.M."/>
            <person name="Lavrichenko K."/>
            <person name="Devanna P."/>
            <person name="Winkler S."/>
            <person name="Jermiin L.S."/>
            <person name="Skirmuntt E.C."/>
            <person name="Katzourakis A."/>
            <person name="Burkitt-Gray L."/>
            <person name="Ray D.A."/>
            <person name="Sullivan K.A.M."/>
            <person name="Roscito J.G."/>
            <person name="Kirilenko B.M."/>
            <person name="Davalos L.M."/>
            <person name="Corthals A.P."/>
            <person name="Power M.L."/>
            <person name="Jones G."/>
            <person name="Ransome R.D."/>
            <person name="Dechmann D.K.N."/>
            <person name="Locatelli A.G."/>
            <person name="Puechmaille S.J."/>
            <person name="Fedrigo O."/>
            <person name="Jarvis E.D."/>
            <person name="Hiller M."/>
            <person name="Vernes S.C."/>
            <person name="Myers E.W."/>
            <person name="Teeling E.C."/>
        </authorList>
    </citation>
    <scope>NUCLEOTIDE SEQUENCE [LARGE SCALE GENOMIC DNA]</scope>
    <source>
        <strain evidence="2">MMolMol1</strain>
        <tissue evidence="2">Muscle</tissue>
    </source>
</reference>
<accession>A0A7J8IZ35</accession>
<proteinExistence type="predicted"/>
<feature type="region of interest" description="Disordered" evidence="1">
    <location>
        <begin position="101"/>
        <end position="126"/>
    </location>
</feature>
<keyword evidence="3" id="KW-1185">Reference proteome</keyword>
<feature type="region of interest" description="Disordered" evidence="1">
    <location>
        <begin position="1"/>
        <end position="86"/>
    </location>
</feature>